<comment type="function">
    <text evidence="7">Forms part of the polypeptide exit tunnel.</text>
</comment>
<comment type="caution">
    <text evidence="9">The sequence shown here is derived from an EMBL/GenBank/DDBJ whole genome shotgun (WGS) entry which is preliminary data.</text>
</comment>
<keyword evidence="4 7" id="KW-0689">Ribosomal protein</keyword>
<reference evidence="9 10" key="1">
    <citation type="submission" date="2018-03" db="EMBL/GenBank/DDBJ databases">
        <title>The ancient ancestry and fast evolution of plastids.</title>
        <authorList>
            <person name="Moore K.R."/>
            <person name="Magnabosco C."/>
            <person name="Momper L."/>
            <person name="Gold D.A."/>
            <person name="Bosak T."/>
            <person name="Fournier G.P."/>
        </authorList>
    </citation>
    <scope>NUCLEOTIDE SEQUENCE [LARGE SCALE GENOMIC DNA]</scope>
    <source>
        <strain evidence="9 10">CCALA 037</strain>
    </source>
</reference>
<sequence>MANCVIRNWQGEEAGSATLELAVAKAENASHIVHRALIRQTNNARQGTASAKTRAEVRGGGRKPWKQKGTGRARAGSIRSPLWRGGGVIFGPKPKDYNMKMNRKERRLALRTALMGRIEDIIVVQDFTTNLAQPKTKEFVQAMTRWGVEPDGKVLVIVAEVEDNTLLSVRNIANVKMISASGLNVFDLLNADQIVATAEAIAKIQEVYNDD</sequence>
<dbReference type="GO" id="GO:0006412">
    <property type="term" value="P:translation"/>
    <property type="evidence" value="ECO:0007669"/>
    <property type="project" value="UniProtKB-UniRule"/>
</dbReference>
<dbReference type="PANTHER" id="PTHR10746:SF17">
    <property type="entry name" value="LARGE RIBOSOMAL SUBUNIT PROTEIN UL4C"/>
    <property type="match status" value="1"/>
</dbReference>
<keyword evidence="10" id="KW-1185">Reference proteome</keyword>
<comment type="function">
    <text evidence="7">One of the primary rRNA binding proteins, this protein initially binds near the 5'-end of the 23S rRNA. It is important during the early stages of 50S assembly. It makes multiple contacts with different domains of the 23S rRNA in the assembled 50S subunit and ribosome.</text>
</comment>
<feature type="region of interest" description="Disordered" evidence="8">
    <location>
        <begin position="43"/>
        <end position="77"/>
    </location>
</feature>
<dbReference type="EMBL" id="PVWO01000730">
    <property type="protein sequence ID" value="PSB40158.1"/>
    <property type="molecule type" value="Genomic_DNA"/>
</dbReference>
<protein>
    <recommendedName>
        <fullName evidence="6 7">Large ribosomal subunit protein uL4</fullName>
    </recommendedName>
</protein>
<evidence type="ECO:0000313" key="9">
    <source>
        <dbReference type="EMBL" id="PSB40158.1"/>
    </source>
</evidence>
<evidence type="ECO:0000256" key="7">
    <source>
        <dbReference type="HAMAP-Rule" id="MF_01328"/>
    </source>
</evidence>
<evidence type="ECO:0000256" key="2">
    <source>
        <dbReference type="ARBA" id="ARBA00022730"/>
    </source>
</evidence>
<dbReference type="GO" id="GO:1990904">
    <property type="term" value="C:ribonucleoprotein complex"/>
    <property type="evidence" value="ECO:0007669"/>
    <property type="project" value="UniProtKB-KW"/>
</dbReference>
<dbReference type="NCBIfam" id="TIGR03953">
    <property type="entry name" value="rplD_bact"/>
    <property type="match status" value="1"/>
</dbReference>
<dbReference type="HAMAP" id="MF_01328_B">
    <property type="entry name" value="Ribosomal_uL4_B"/>
    <property type="match status" value="1"/>
</dbReference>
<dbReference type="PANTHER" id="PTHR10746">
    <property type="entry name" value="50S RIBOSOMAL PROTEIN L4"/>
    <property type="match status" value="1"/>
</dbReference>
<accession>A0A2T1F5F7</accession>
<dbReference type="Pfam" id="PF00573">
    <property type="entry name" value="Ribosomal_L4"/>
    <property type="match status" value="1"/>
</dbReference>
<gene>
    <name evidence="7" type="primary">rplD</name>
    <name evidence="7" type="synonym">rpl4</name>
    <name evidence="9" type="ORF">C7B77_28735</name>
</gene>
<dbReference type="InterPro" id="IPR023574">
    <property type="entry name" value="Ribosomal_uL4_dom_sf"/>
</dbReference>
<comment type="similarity">
    <text evidence="1 7">Belongs to the universal ribosomal protein uL4 family.</text>
</comment>
<dbReference type="GO" id="GO:0005840">
    <property type="term" value="C:ribosome"/>
    <property type="evidence" value="ECO:0007669"/>
    <property type="project" value="UniProtKB-KW"/>
</dbReference>
<evidence type="ECO:0000256" key="6">
    <source>
        <dbReference type="ARBA" id="ARBA00035244"/>
    </source>
</evidence>
<evidence type="ECO:0000313" key="10">
    <source>
        <dbReference type="Proteomes" id="UP000238937"/>
    </source>
</evidence>
<dbReference type="Gene3D" id="3.40.1370.10">
    <property type="match status" value="1"/>
</dbReference>
<dbReference type="SUPFAM" id="SSF52166">
    <property type="entry name" value="Ribosomal protein L4"/>
    <property type="match status" value="1"/>
</dbReference>
<evidence type="ECO:0000256" key="4">
    <source>
        <dbReference type="ARBA" id="ARBA00022980"/>
    </source>
</evidence>
<organism evidence="9 10">
    <name type="scientific">Chamaesiphon polymorphus CCALA 037</name>
    <dbReference type="NCBI Taxonomy" id="2107692"/>
    <lineage>
        <taxon>Bacteria</taxon>
        <taxon>Bacillati</taxon>
        <taxon>Cyanobacteriota</taxon>
        <taxon>Cyanophyceae</taxon>
        <taxon>Gomontiellales</taxon>
        <taxon>Chamaesiphonaceae</taxon>
        <taxon>Chamaesiphon</taxon>
    </lineage>
</organism>
<dbReference type="AlphaFoldDB" id="A0A2T1F5F7"/>
<keyword evidence="3 7" id="KW-0694">RNA-binding</keyword>
<feature type="compositionally biased region" description="Basic residues" evidence="8">
    <location>
        <begin position="60"/>
        <end position="71"/>
    </location>
</feature>
<dbReference type="RefSeq" id="WP_106313129.1">
    <property type="nucleotide sequence ID" value="NZ_PVWO01000730.1"/>
</dbReference>
<proteinExistence type="inferred from homology"/>
<dbReference type="GO" id="GO:0019843">
    <property type="term" value="F:rRNA binding"/>
    <property type="evidence" value="ECO:0007669"/>
    <property type="project" value="UniProtKB-UniRule"/>
</dbReference>
<evidence type="ECO:0000256" key="3">
    <source>
        <dbReference type="ARBA" id="ARBA00022884"/>
    </source>
</evidence>
<keyword evidence="2 7" id="KW-0699">rRNA-binding</keyword>
<name>A0A2T1F5F7_9CYAN</name>
<keyword evidence="5 7" id="KW-0687">Ribonucleoprotein</keyword>
<comment type="subunit">
    <text evidence="7">Part of the 50S ribosomal subunit.</text>
</comment>
<dbReference type="InterPro" id="IPR002136">
    <property type="entry name" value="Ribosomal_uL4"/>
</dbReference>
<evidence type="ECO:0000256" key="5">
    <source>
        <dbReference type="ARBA" id="ARBA00023274"/>
    </source>
</evidence>
<evidence type="ECO:0000256" key="1">
    <source>
        <dbReference type="ARBA" id="ARBA00010528"/>
    </source>
</evidence>
<dbReference type="GO" id="GO:0003735">
    <property type="term" value="F:structural constituent of ribosome"/>
    <property type="evidence" value="ECO:0007669"/>
    <property type="project" value="InterPro"/>
</dbReference>
<dbReference type="OrthoDB" id="9803201at2"/>
<evidence type="ECO:0000256" key="8">
    <source>
        <dbReference type="SAM" id="MobiDB-lite"/>
    </source>
</evidence>
<dbReference type="InterPro" id="IPR013005">
    <property type="entry name" value="Ribosomal_uL4-like"/>
</dbReference>
<dbReference type="Proteomes" id="UP000238937">
    <property type="component" value="Unassembled WGS sequence"/>
</dbReference>